<gene>
    <name evidence="5" type="ORF">KI387_031385</name>
</gene>
<dbReference type="InterPro" id="IPR039722">
    <property type="entry name" value="Upf3"/>
</dbReference>
<dbReference type="GO" id="GO:0000184">
    <property type="term" value="P:nuclear-transcribed mRNA catabolic process, nonsense-mediated decay"/>
    <property type="evidence" value="ECO:0007669"/>
    <property type="project" value="InterPro"/>
</dbReference>
<reference evidence="5 6" key="1">
    <citation type="journal article" date="2021" name="Nat. Plants">
        <title>The Taxus genome provides insights into paclitaxel biosynthesis.</title>
        <authorList>
            <person name="Xiong X."/>
            <person name="Gou J."/>
            <person name="Liao Q."/>
            <person name="Li Y."/>
            <person name="Zhou Q."/>
            <person name="Bi G."/>
            <person name="Li C."/>
            <person name="Du R."/>
            <person name="Wang X."/>
            <person name="Sun T."/>
            <person name="Guo L."/>
            <person name="Liang H."/>
            <person name="Lu P."/>
            <person name="Wu Y."/>
            <person name="Zhang Z."/>
            <person name="Ro D.K."/>
            <person name="Shang Y."/>
            <person name="Huang S."/>
            <person name="Yan J."/>
        </authorList>
    </citation>
    <scope>NUCLEOTIDE SEQUENCE [LARGE SCALE GENOMIC DNA]</scope>
    <source>
        <strain evidence="5">Ta-2019</strain>
    </source>
</reference>
<feature type="region of interest" description="Disordered" evidence="3">
    <location>
        <begin position="275"/>
        <end position="439"/>
    </location>
</feature>
<proteinExistence type="predicted"/>
<dbReference type="GO" id="GO:0005730">
    <property type="term" value="C:nucleolus"/>
    <property type="evidence" value="ECO:0007669"/>
    <property type="project" value="TreeGrafter"/>
</dbReference>
<evidence type="ECO:0000256" key="3">
    <source>
        <dbReference type="SAM" id="MobiDB-lite"/>
    </source>
</evidence>
<feature type="compositionally biased region" description="Polar residues" evidence="3">
    <location>
        <begin position="303"/>
        <end position="314"/>
    </location>
</feature>
<keyword evidence="2" id="KW-0539">Nucleus</keyword>
<protein>
    <recommendedName>
        <fullName evidence="4">UPF3 domain-containing protein</fullName>
    </recommendedName>
</protein>
<feature type="region of interest" description="Disordered" evidence="3">
    <location>
        <begin position="109"/>
        <end position="140"/>
    </location>
</feature>
<comment type="caution">
    <text evidence="5">The sequence shown here is derived from an EMBL/GenBank/DDBJ whole genome shotgun (WGS) entry which is preliminary data.</text>
</comment>
<feature type="compositionally biased region" description="Basic and acidic residues" evidence="3">
    <location>
        <begin position="37"/>
        <end position="47"/>
    </location>
</feature>
<feature type="compositionally biased region" description="Basic and acidic residues" evidence="3">
    <location>
        <begin position="154"/>
        <end position="163"/>
    </location>
</feature>
<dbReference type="GO" id="GO:0045727">
    <property type="term" value="P:positive regulation of translation"/>
    <property type="evidence" value="ECO:0007669"/>
    <property type="project" value="TreeGrafter"/>
</dbReference>
<dbReference type="OMA" id="FECTEML"/>
<evidence type="ECO:0000256" key="1">
    <source>
        <dbReference type="ARBA" id="ARBA00004123"/>
    </source>
</evidence>
<dbReference type="AlphaFoldDB" id="A0AA38CNF8"/>
<dbReference type="GO" id="GO:0003729">
    <property type="term" value="F:mRNA binding"/>
    <property type="evidence" value="ECO:0007669"/>
    <property type="project" value="TreeGrafter"/>
</dbReference>
<feature type="compositionally biased region" description="Low complexity" evidence="3">
    <location>
        <begin position="362"/>
        <end position="372"/>
    </location>
</feature>
<feature type="domain" description="UPF3" evidence="4">
    <location>
        <begin position="18"/>
        <end position="102"/>
    </location>
</feature>
<feature type="compositionally biased region" description="Basic and acidic residues" evidence="3">
    <location>
        <begin position="373"/>
        <end position="383"/>
    </location>
</feature>
<evidence type="ECO:0000256" key="2">
    <source>
        <dbReference type="ARBA" id="ARBA00023242"/>
    </source>
</evidence>
<feature type="non-terminal residue" evidence="5">
    <location>
        <position position="1"/>
    </location>
</feature>
<evidence type="ECO:0000313" key="5">
    <source>
        <dbReference type="EMBL" id="KAH9299703.1"/>
    </source>
</evidence>
<dbReference type="PANTHER" id="PTHR13112:SF0">
    <property type="entry name" value="FI21285P1"/>
    <property type="match status" value="1"/>
</dbReference>
<dbReference type="PANTHER" id="PTHR13112">
    <property type="entry name" value="UPF3 REGULATOR OF NONSENSE TRANSCRIPTS-LIKE PROTEIN"/>
    <property type="match status" value="1"/>
</dbReference>
<feature type="region of interest" description="Disordered" evidence="3">
    <location>
        <begin position="154"/>
        <end position="174"/>
    </location>
</feature>
<dbReference type="Pfam" id="PF03467">
    <property type="entry name" value="Smg4_UPF3"/>
    <property type="match status" value="1"/>
</dbReference>
<dbReference type="EMBL" id="JAHRHJ020000010">
    <property type="protein sequence ID" value="KAH9299703.1"/>
    <property type="molecule type" value="Genomic_DNA"/>
</dbReference>
<feature type="compositionally biased region" description="Basic and acidic residues" evidence="3">
    <location>
        <begin position="399"/>
        <end position="413"/>
    </location>
</feature>
<dbReference type="InterPro" id="IPR005120">
    <property type="entry name" value="UPF3_dom"/>
</dbReference>
<feature type="region of interest" description="Disordered" evidence="3">
    <location>
        <begin position="27"/>
        <end position="47"/>
    </location>
</feature>
<feature type="compositionally biased region" description="Low complexity" evidence="3">
    <location>
        <begin position="109"/>
        <end position="132"/>
    </location>
</feature>
<evidence type="ECO:0000313" key="6">
    <source>
        <dbReference type="Proteomes" id="UP000824469"/>
    </source>
</evidence>
<name>A0AA38CNF8_TAXCH</name>
<dbReference type="GO" id="GO:0005737">
    <property type="term" value="C:cytoplasm"/>
    <property type="evidence" value="ECO:0007669"/>
    <property type="project" value="TreeGrafter"/>
</dbReference>
<feature type="compositionally biased region" description="Polar residues" evidence="3">
    <location>
        <begin position="325"/>
        <end position="340"/>
    </location>
</feature>
<accession>A0AA38CNF8</accession>
<evidence type="ECO:0000259" key="4">
    <source>
        <dbReference type="Pfam" id="PF03467"/>
    </source>
</evidence>
<keyword evidence="6" id="KW-1185">Reference proteome</keyword>
<organism evidence="5 6">
    <name type="scientific">Taxus chinensis</name>
    <name type="common">Chinese yew</name>
    <name type="synonym">Taxus wallichiana var. chinensis</name>
    <dbReference type="NCBI Taxonomy" id="29808"/>
    <lineage>
        <taxon>Eukaryota</taxon>
        <taxon>Viridiplantae</taxon>
        <taxon>Streptophyta</taxon>
        <taxon>Embryophyta</taxon>
        <taxon>Tracheophyta</taxon>
        <taxon>Spermatophyta</taxon>
        <taxon>Pinopsida</taxon>
        <taxon>Pinidae</taxon>
        <taxon>Conifers II</taxon>
        <taxon>Cupressales</taxon>
        <taxon>Taxaceae</taxon>
        <taxon>Taxus</taxon>
    </lineage>
</organism>
<comment type="subcellular location">
    <subcellularLocation>
        <location evidence="1">Nucleus</location>
    </subcellularLocation>
</comment>
<sequence length="573" mass="62498">MYLSSLTCLMAMYLSMKKAHNVSPQFEYAPHQGVPDTSKKDPREGTIDKDPKYLEFLELIAKPVENLPSAEIQLERKEAERAGGQKDDIVVTPPLMEFVRQKLAAKSALRLSSSSRRSGGRARGASAASSGLVNKRGIERGKPNNVTYVLRDTTRTSSNKDRSQNIVQQKEQQKCRNNEISIEKNRKDVDGKAHCNSFECTEMLEEECGTTMKNMQDLTEEMASGGDGSEESGKRRLLLSKGNREKEFANGPSGGLSLPNSMDVGVQVHRRQTSNVKGSASAQPIGGPSQLQGVMSPGKGASGSMTFKQNQRWESNGRVGRGMLLTSSNMEQQNQVSVSNSEKDKRPPRHPGLRSGLKDHGSAMGSSSSSVDVDAKNFHDEKNMYATSKDSYGPIAMAERQDRRTRNKDRPDRPVWTPRRRSDGLSGPEIEKSDNCSMSRQKAGLVEKLMEETYLQGDNMSESFVALPGKSLFIDLGGLQSTRRSNTNLGSVASLDNPSNQVDLKTEIIMSSGGGDIEGQGISRTALVTGENGNHRQILRRPSAPVTREADGASILDLKQAKRGAAVGYGGQE</sequence>
<dbReference type="Proteomes" id="UP000824469">
    <property type="component" value="Unassembled WGS sequence"/>
</dbReference>